<organism evidence="1 2">
    <name type="scientific">Thermogutta terrifontis</name>
    <dbReference type="NCBI Taxonomy" id="1331910"/>
    <lineage>
        <taxon>Bacteria</taxon>
        <taxon>Pseudomonadati</taxon>
        <taxon>Planctomycetota</taxon>
        <taxon>Planctomycetia</taxon>
        <taxon>Pirellulales</taxon>
        <taxon>Thermoguttaceae</taxon>
        <taxon>Thermogutta</taxon>
    </lineage>
</organism>
<gene>
    <name evidence="1" type="ORF">THTE_3316</name>
</gene>
<dbReference type="AlphaFoldDB" id="A0A286RIY2"/>
<proteinExistence type="predicted"/>
<protein>
    <submittedName>
        <fullName evidence="1">Uncharacterized protein</fullName>
    </submittedName>
</protein>
<name>A0A286RIY2_9BACT</name>
<evidence type="ECO:0000313" key="1">
    <source>
        <dbReference type="EMBL" id="ASV75918.1"/>
    </source>
</evidence>
<keyword evidence="2" id="KW-1185">Reference proteome</keyword>
<accession>A0A286RIY2</accession>
<dbReference type="KEGG" id="ttf:THTE_3316"/>
<reference evidence="1 2" key="1">
    <citation type="journal article" name="Front. Microbiol.">
        <title>Sugar Metabolism of the First Thermophilic Planctomycete Thermogutta terrifontis: Comparative Genomic and Transcriptomic Approaches.</title>
        <authorList>
            <person name="Elcheninov A.G."/>
            <person name="Menzel P."/>
            <person name="Gudbergsdottir S.R."/>
            <person name="Slesarev A.I."/>
            <person name="Kadnikov V.V."/>
            <person name="Krogh A."/>
            <person name="Bonch-Osmolovskaya E.A."/>
            <person name="Peng X."/>
            <person name="Kublanov I.V."/>
        </authorList>
    </citation>
    <scope>NUCLEOTIDE SEQUENCE [LARGE SCALE GENOMIC DNA]</scope>
    <source>
        <strain evidence="1 2">R1</strain>
    </source>
</reference>
<evidence type="ECO:0000313" key="2">
    <source>
        <dbReference type="Proteomes" id="UP000215086"/>
    </source>
</evidence>
<dbReference type="EMBL" id="CP018477">
    <property type="protein sequence ID" value="ASV75918.1"/>
    <property type="molecule type" value="Genomic_DNA"/>
</dbReference>
<dbReference type="Proteomes" id="UP000215086">
    <property type="component" value="Chromosome"/>
</dbReference>
<sequence>MRRLMECGDSSPLSDEGFSLHDLGVCGVGGTRLSGPMNTD</sequence>